<dbReference type="Gene3D" id="2.40.260.10">
    <property type="entry name" value="Sortase"/>
    <property type="match status" value="1"/>
</dbReference>
<dbReference type="Proteomes" id="UP000626244">
    <property type="component" value="Unassembled WGS sequence"/>
</dbReference>
<dbReference type="OrthoDB" id="165822at2"/>
<protein>
    <submittedName>
        <fullName evidence="3">Sortase</fullName>
    </submittedName>
</protein>
<evidence type="ECO:0000256" key="2">
    <source>
        <dbReference type="PIRSR" id="PIRSR605754-1"/>
    </source>
</evidence>
<dbReference type="GO" id="GO:0016787">
    <property type="term" value="F:hydrolase activity"/>
    <property type="evidence" value="ECO:0007669"/>
    <property type="project" value="UniProtKB-KW"/>
</dbReference>
<gene>
    <name evidence="3" type="ORF">GCM10007380_10530</name>
</gene>
<dbReference type="AlphaFoldDB" id="A0A8J3ADW7"/>
<dbReference type="SUPFAM" id="SSF63817">
    <property type="entry name" value="Sortase"/>
    <property type="match status" value="1"/>
</dbReference>
<evidence type="ECO:0000313" key="3">
    <source>
        <dbReference type="EMBL" id="GGI11973.1"/>
    </source>
</evidence>
<comment type="caution">
    <text evidence="3">The sequence shown here is derived from an EMBL/GenBank/DDBJ whole genome shotgun (WGS) entry which is preliminary data.</text>
</comment>
<feature type="active site" description="Acyl-thioester intermediate" evidence="2">
    <location>
        <position position="180"/>
    </location>
</feature>
<accession>A0A8J3ADW7</accession>
<proteinExistence type="predicted"/>
<name>A0A8J3ADW7_9BACI</name>
<keyword evidence="1" id="KW-0378">Hydrolase</keyword>
<dbReference type="NCBIfam" id="NF033746">
    <property type="entry name" value="class_D_sortase"/>
    <property type="match status" value="1"/>
</dbReference>
<dbReference type="InterPro" id="IPR023365">
    <property type="entry name" value="Sortase_dom-sf"/>
</dbReference>
<dbReference type="CDD" id="cd05828">
    <property type="entry name" value="Sortase_D_1"/>
    <property type="match status" value="1"/>
</dbReference>
<dbReference type="RefSeq" id="WP_087999271.1">
    <property type="nucleotide sequence ID" value="NZ_BMHB01000001.1"/>
</dbReference>
<dbReference type="EMBL" id="BMHB01000001">
    <property type="protein sequence ID" value="GGI11973.1"/>
    <property type="molecule type" value="Genomic_DNA"/>
</dbReference>
<dbReference type="Pfam" id="PF04203">
    <property type="entry name" value="Sortase"/>
    <property type="match status" value="1"/>
</dbReference>
<feature type="active site" description="Proton donor/acceptor" evidence="2">
    <location>
        <position position="123"/>
    </location>
</feature>
<organism evidence="3 4">
    <name type="scientific">Gottfriedia solisilvae</name>
    <dbReference type="NCBI Taxonomy" id="1516104"/>
    <lineage>
        <taxon>Bacteria</taxon>
        <taxon>Bacillati</taxon>
        <taxon>Bacillota</taxon>
        <taxon>Bacilli</taxon>
        <taxon>Bacillales</taxon>
        <taxon>Bacillaceae</taxon>
        <taxon>Gottfriedia</taxon>
    </lineage>
</organism>
<evidence type="ECO:0000313" key="4">
    <source>
        <dbReference type="Proteomes" id="UP000626244"/>
    </source>
</evidence>
<evidence type="ECO:0000256" key="1">
    <source>
        <dbReference type="ARBA" id="ARBA00022801"/>
    </source>
</evidence>
<keyword evidence="4" id="KW-1185">Reference proteome</keyword>
<sequence>MNRKRKILLTLSAFLFLVGLFFATTNAFTMIKTYVLYKQTKDEFKESVNKETEKKLEQKKRNEPLYKTFPKFGDEMGTLTIPRINAEIPIFHGTNEDELSKGIGHYAKSVLPGERDNSVLAGHRDTVFRQLGDVKLGDQLIVTTSAGTFTYEVRKIRIVDKDDRTVIIPKPRPTLTVSTCYPFRYIGPAPQRYVLVAGLVKSEVNK</sequence>
<dbReference type="InterPro" id="IPR041999">
    <property type="entry name" value="Sortase_D_1"/>
</dbReference>
<reference evidence="4" key="1">
    <citation type="journal article" date="2019" name="Int. J. Syst. Evol. Microbiol.">
        <title>The Global Catalogue of Microorganisms (GCM) 10K type strain sequencing project: providing services to taxonomists for standard genome sequencing and annotation.</title>
        <authorList>
            <consortium name="The Broad Institute Genomics Platform"/>
            <consortium name="The Broad Institute Genome Sequencing Center for Infectious Disease"/>
            <person name="Wu L."/>
            <person name="Ma J."/>
        </authorList>
    </citation>
    <scope>NUCLEOTIDE SEQUENCE [LARGE SCALE GENOMIC DNA]</scope>
    <source>
        <strain evidence="4">CGMCC 1.14993</strain>
    </source>
</reference>
<dbReference type="NCBIfam" id="TIGR01076">
    <property type="entry name" value="sortase_fam"/>
    <property type="match status" value="1"/>
</dbReference>
<dbReference type="InterPro" id="IPR005754">
    <property type="entry name" value="Sortase"/>
</dbReference>
<dbReference type="InterPro" id="IPR053525">
    <property type="entry name" value="Sortase_D"/>
</dbReference>